<proteinExistence type="predicted"/>
<dbReference type="EMBL" id="CAJHCP010000008">
    <property type="protein sequence ID" value="CAD6542960.1"/>
    <property type="molecule type" value="Genomic_DNA"/>
</dbReference>
<protein>
    <submittedName>
        <fullName evidence="1">Uncharacterized protein</fullName>
    </submittedName>
</protein>
<evidence type="ECO:0000313" key="2">
    <source>
        <dbReference type="Proteomes" id="UP000598032"/>
    </source>
</evidence>
<comment type="caution">
    <text evidence="1">The sequence shown here is derived from an EMBL/GenBank/DDBJ whole genome shotgun (WGS) entry which is preliminary data.</text>
</comment>
<keyword evidence="2" id="KW-1185">Reference proteome</keyword>
<sequence length="44" mass="4846">MSFATSRHGALGNNVGYREFGFECHAAGFWNGLPKRRQAASRCS</sequence>
<name>A0ABN7I2B8_9BURK</name>
<dbReference type="Proteomes" id="UP000598032">
    <property type="component" value="Unassembled WGS sequence"/>
</dbReference>
<reference evidence="1 2" key="1">
    <citation type="submission" date="2020-10" db="EMBL/GenBank/DDBJ databases">
        <authorList>
            <person name="Peeters C."/>
        </authorList>
    </citation>
    <scope>NUCLEOTIDE SEQUENCE [LARGE SCALE GENOMIC DNA]</scope>
    <source>
        <strain evidence="1 2">LMG 28140</strain>
    </source>
</reference>
<evidence type="ECO:0000313" key="1">
    <source>
        <dbReference type="EMBL" id="CAD6542960.1"/>
    </source>
</evidence>
<gene>
    <name evidence="1" type="ORF">LMG28140_03845</name>
</gene>
<accession>A0ABN7I2B8</accession>
<organism evidence="1 2">
    <name type="scientific">Paraburkholderia metrosideri</name>
    <dbReference type="NCBI Taxonomy" id="580937"/>
    <lineage>
        <taxon>Bacteria</taxon>
        <taxon>Pseudomonadati</taxon>
        <taxon>Pseudomonadota</taxon>
        <taxon>Betaproteobacteria</taxon>
        <taxon>Burkholderiales</taxon>
        <taxon>Burkholderiaceae</taxon>
        <taxon>Paraburkholderia</taxon>
    </lineage>
</organism>